<feature type="region of interest" description="Disordered" evidence="1">
    <location>
        <begin position="1"/>
        <end position="24"/>
    </location>
</feature>
<proteinExistence type="predicted"/>
<feature type="non-terminal residue" evidence="2">
    <location>
        <position position="1"/>
    </location>
</feature>
<sequence length="24" mass="2615">ERRDPRAAPDPRRGAAARRARAAA</sequence>
<feature type="compositionally biased region" description="Basic residues" evidence="1">
    <location>
        <begin position="15"/>
        <end position="24"/>
    </location>
</feature>
<name>A0A6J4SLR8_9ACTN</name>
<reference evidence="2" key="1">
    <citation type="submission" date="2020-02" db="EMBL/GenBank/DDBJ databases">
        <authorList>
            <person name="Meier V. D."/>
        </authorList>
    </citation>
    <scope>NUCLEOTIDE SEQUENCE</scope>
    <source>
        <strain evidence="2">AVDCRST_MAG30</strain>
    </source>
</reference>
<dbReference type="EMBL" id="CADCVS010000264">
    <property type="protein sequence ID" value="CAA9502614.1"/>
    <property type="molecule type" value="Genomic_DNA"/>
</dbReference>
<evidence type="ECO:0000313" key="2">
    <source>
        <dbReference type="EMBL" id="CAA9502614.1"/>
    </source>
</evidence>
<evidence type="ECO:0000256" key="1">
    <source>
        <dbReference type="SAM" id="MobiDB-lite"/>
    </source>
</evidence>
<dbReference type="AlphaFoldDB" id="A0A6J4SLR8"/>
<feature type="non-terminal residue" evidence="2">
    <location>
        <position position="24"/>
    </location>
</feature>
<gene>
    <name evidence="2" type="ORF">AVDCRST_MAG30-2003</name>
</gene>
<accession>A0A6J4SLR8</accession>
<feature type="compositionally biased region" description="Basic and acidic residues" evidence="1">
    <location>
        <begin position="1"/>
        <end position="13"/>
    </location>
</feature>
<protein>
    <submittedName>
        <fullName evidence="2">Uncharacterized protein</fullName>
    </submittedName>
</protein>
<organism evidence="2">
    <name type="scientific">uncultured Solirubrobacteraceae bacterium</name>
    <dbReference type="NCBI Taxonomy" id="1162706"/>
    <lineage>
        <taxon>Bacteria</taxon>
        <taxon>Bacillati</taxon>
        <taxon>Actinomycetota</taxon>
        <taxon>Thermoleophilia</taxon>
        <taxon>Solirubrobacterales</taxon>
        <taxon>Solirubrobacteraceae</taxon>
        <taxon>environmental samples</taxon>
    </lineage>
</organism>